<dbReference type="PANTHER" id="PTHR30572:SF4">
    <property type="entry name" value="ABC TRANSPORTER PERMEASE YTRF"/>
    <property type="match status" value="1"/>
</dbReference>
<keyword evidence="4 7" id="KW-1133">Transmembrane helix</keyword>
<evidence type="ECO:0000256" key="4">
    <source>
        <dbReference type="ARBA" id="ARBA00022989"/>
    </source>
</evidence>
<feature type="domain" description="ABC3 transporter permease C-terminal" evidence="8">
    <location>
        <begin position="257"/>
        <end position="371"/>
    </location>
</feature>
<evidence type="ECO:0000259" key="9">
    <source>
        <dbReference type="Pfam" id="PF12704"/>
    </source>
</evidence>
<gene>
    <name evidence="10" type="ORF">ECB94_20610</name>
</gene>
<dbReference type="GO" id="GO:0005886">
    <property type="term" value="C:plasma membrane"/>
    <property type="evidence" value="ECO:0007669"/>
    <property type="project" value="UniProtKB-SubCell"/>
</dbReference>
<keyword evidence="3 7" id="KW-0812">Transmembrane</keyword>
<dbReference type="Pfam" id="PF12704">
    <property type="entry name" value="MacB_PCD"/>
    <property type="match status" value="1"/>
</dbReference>
<feature type="transmembrane region" description="Helical" evidence="7">
    <location>
        <begin position="341"/>
        <end position="361"/>
    </location>
</feature>
<evidence type="ECO:0000313" key="10">
    <source>
        <dbReference type="EMBL" id="AYV23688.1"/>
    </source>
</evidence>
<sequence>MAANKPRSMLSTLVWRSLKLRAQRVLVVFLALTVGAAIITAMAGVYFDINEKMSHELRNYGANFFVGPEATKKLTTQQYQEIKSLAPKDSLIASSPYLYGMVQAELEKVVLMGIDFSQLKKLVPYWQVEGQWIGVSFDDRNVMIGKKLAEKLELGIGSELTVYGKQGSYSFRIKGIVESGSDEDNYLIVNLPFVQKWLNKGDEINFAMFSLTNDKQQVAQFEQTLKRHYSDLVIRPIRKVSASEGKVLDKIKLLMGIVALVILVLSTLCVNTTMTSMIAERRYEFALQKSLGASNQSIKRQIVYETLIITLAAVISGLVIGYILAQFLGQSVFGATIDIRIPVLLITSLLSFCAALVAATLPTIRAIRIDPAKVLKGD</sequence>
<evidence type="ECO:0000256" key="7">
    <source>
        <dbReference type="SAM" id="Phobius"/>
    </source>
</evidence>
<dbReference type="Proteomes" id="UP000279760">
    <property type="component" value="Chromosome 2"/>
</dbReference>
<dbReference type="RefSeq" id="WP_006069793.1">
    <property type="nucleotide sequence ID" value="NZ_CP033578.1"/>
</dbReference>
<keyword evidence="5 7" id="KW-0472">Membrane</keyword>
<dbReference type="GO" id="GO:0022857">
    <property type="term" value="F:transmembrane transporter activity"/>
    <property type="evidence" value="ECO:0007669"/>
    <property type="project" value="TreeGrafter"/>
</dbReference>
<feature type="transmembrane region" description="Helical" evidence="7">
    <location>
        <begin position="307"/>
        <end position="329"/>
    </location>
</feature>
<dbReference type="InterPro" id="IPR003838">
    <property type="entry name" value="ABC3_permease_C"/>
</dbReference>
<name>A0A3G4VI83_9VIBR</name>
<evidence type="ECO:0000256" key="1">
    <source>
        <dbReference type="ARBA" id="ARBA00004651"/>
    </source>
</evidence>
<dbReference type="EMBL" id="CP033578">
    <property type="protein sequence ID" value="AYV23688.1"/>
    <property type="molecule type" value="Genomic_DNA"/>
</dbReference>
<keyword evidence="2" id="KW-1003">Cell membrane</keyword>
<dbReference type="PANTHER" id="PTHR30572">
    <property type="entry name" value="MEMBRANE COMPONENT OF TRANSPORTER-RELATED"/>
    <property type="match status" value="1"/>
</dbReference>
<accession>A0A3G4VI83</accession>
<evidence type="ECO:0000313" key="11">
    <source>
        <dbReference type="Proteomes" id="UP000279760"/>
    </source>
</evidence>
<dbReference type="AlphaFoldDB" id="A0A3G4VI83"/>
<feature type="transmembrane region" description="Helical" evidence="7">
    <location>
        <begin position="25"/>
        <end position="47"/>
    </location>
</feature>
<protein>
    <submittedName>
        <fullName evidence="10">ABC transporter permease</fullName>
    </submittedName>
</protein>
<dbReference type="Pfam" id="PF02687">
    <property type="entry name" value="FtsX"/>
    <property type="match status" value="1"/>
</dbReference>
<dbReference type="InterPro" id="IPR025857">
    <property type="entry name" value="MacB_PCD"/>
</dbReference>
<organism evidence="10 11">
    <name type="scientific">Vibrio mediterranei</name>
    <dbReference type="NCBI Taxonomy" id="689"/>
    <lineage>
        <taxon>Bacteria</taxon>
        <taxon>Pseudomonadati</taxon>
        <taxon>Pseudomonadota</taxon>
        <taxon>Gammaproteobacteria</taxon>
        <taxon>Vibrionales</taxon>
        <taxon>Vibrionaceae</taxon>
        <taxon>Vibrio</taxon>
    </lineage>
</organism>
<evidence type="ECO:0000256" key="5">
    <source>
        <dbReference type="ARBA" id="ARBA00023136"/>
    </source>
</evidence>
<evidence type="ECO:0000259" key="8">
    <source>
        <dbReference type="Pfam" id="PF02687"/>
    </source>
</evidence>
<comment type="subcellular location">
    <subcellularLocation>
        <location evidence="1">Cell membrane</location>
        <topology evidence="1">Multi-pass membrane protein</topology>
    </subcellularLocation>
</comment>
<proteinExistence type="inferred from homology"/>
<dbReference type="InterPro" id="IPR050250">
    <property type="entry name" value="Macrolide_Exporter_MacB"/>
</dbReference>
<evidence type="ECO:0000256" key="2">
    <source>
        <dbReference type="ARBA" id="ARBA00022475"/>
    </source>
</evidence>
<feature type="domain" description="MacB-like periplasmic core" evidence="9">
    <location>
        <begin position="29"/>
        <end position="226"/>
    </location>
</feature>
<comment type="similarity">
    <text evidence="6">Belongs to the ABC-4 integral membrane protein family.</text>
</comment>
<evidence type="ECO:0000256" key="3">
    <source>
        <dbReference type="ARBA" id="ARBA00022692"/>
    </source>
</evidence>
<reference evidence="10 11" key="1">
    <citation type="submission" date="2018-11" db="EMBL/GenBank/DDBJ databases">
        <title>Complete Genome Sequence of Vbrio mediterranei 117-T6: a Potential Pathogen Bacteria Isolated from the Conchocelis of Pyropia.</title>
        <authorList>
            <person name="Liu Q."/>
        </authorList>
    </citation>
    <scope>NUCLEOTIDE SEQUENCE [LARGE SCALE GENOMIC DNA]</scope>
    <source>
        <strain evidence="10 11">117-T6</strain>
    </source>
</reference>
<evidence type="ECO:0000256" key="6">
    <source>
        <dbReference type="ARBA" id="ARBA00038076"/>
    </source>
</evidence>
<feature type="transmembrane region" description="Helical" evidence="7">
    <location>
        <begin position="253"/>
        <end position="274"/>
    </location>
</feature>